<name>A0AB35U0W8_9FIRM</name>
<dbReference type="RefSeq" id="WP_370595748.1">
    <property type="nucleotide sequence ID" value="NZ_JALBUR010000007.1"/>
</dbReference>
<dbReference type="InterPro" id="IPR001647">
    <property type="entry name" value="HTH_TetR"/>
</dbReference>
<dbReference type="AlphaFoldDB" id="A0AB35U0W8"/>
<proteinExistence type="predicted"/>
<keyword evidence="5" id="KW-1185">Reference proteome</keyword>
<dbReference type="EMBL" id="JALBUR010000007">
    <property type="protein sequence ID" value="MDX8419277.1"/>
    <property type="molecule type" value="Genomic_DNA"/>
</dbReference>
<dbReference type="InterPro" id="IPR009057">
    <property type="entry name" value="Homeodomain-like_sf"/>
</dbReference>
<comment type="caution">
    <text evidence="4">The sequence shown here is derived from an EMBL/GenBank/DDBJ whole genome shotgun (WGS) entry which is preliminary data.</text>
</comment>
<dbReference type="SUPFAM" id="SSF48498">
    <property type="entry name" value="Tetracyclin repressor-like, C-terminal domain"/>
    <property type="match status" value="1"/>
</dbReference>
<evidence type="ECO:0000313" key="5">
    <source>
        <dbReference type="Proteomes" id="UP001286174"/>
    </source>
</evidence>
<evidence type="ECO:0000256" key="1">
    <source>
        <dbReference type="ARBA" id="ARBA00023125"/>
    </source>
</evidence>
<keyword evidence="1 2" id="KW-0238">DNA-binding</keyword>
<evidence type="ECO:0000313" key="4">
    <source>
        <dbReference type="EMBL" id="MDX8419277.1"/>
    </source>
</evidence>
<feature type="domain" description="HTH tetR-type" evidence="3">
    <location>
        <begin position="3"/>
        <end position="62"/>
    </location>
</feature>
<dbReference type="SUPFAM" id="SSF46689">
    <property type="entry name" value="Homeodomain-like"/>
    <property type="match status" value="1"/>
</dbReference>
<dbReference type="Proteomes" id="UP001286174">
    <property type="component" value="Unassembled WGS sequence"/>
</dbReference>
<accession>A0AB35U0W8</accession>
<dbReference type="GO" id="GO:0003677">
    <property type="term" value="F:DNA binding"/>
    <property type="evidence" value="ECO:0007669"/>
    <property type="project" value="UniProtKB-UniRule"/>
</dbReference>
<dbReference type="Gene3D" id="1.10.10.60">
    <property type="entry name" value="Homeodomain-like"/>
    <property type="match status" value="1"/>
</dbReference>
<gene>
    <name evidence="4" type="ORF">MOZ60_04115</name>
</gene>
<dbReference type="PROSITE" id="PS50977">
    <property type="entry name" value="HTH_TETR_2"/>
    <property type="match status" value="1"/>
</dbReference>
<evidence type="ECO:0000259" key="3">
    <source>
        <dbReference type="PROSITE" id="PS50977"/>
    </source>
</evidence>
<protein>
    <submittedName>
        <fullName evidence="4">TetR/AcrR family transcriptional regulator</fullName>
    </submittedName>
</protein>
<evidence type="ECO:0000256" key="2">
    <source>
        <dbReference type="PROSITE-ProRule" id="PRU00335"/>
    </source>
</evidence>
<dbReference type="Gene3D" id="1.10.357.10">
    <property type="entry name" value="Tetracycline Repressor, domain 2"/>
    <property type="match status" value="1"/>
</dbReference>
<dbReference type="InterPro" id="IPR036271">
    <property type="entry name" value="Tet_transcr_reg_TetR-rel_C_sf"/>
</dbReference>
<feature type="DNA-binding region" description="H-T-H motif" evidence="2">
    <location>
        <begin position="25"/>
        <end position="44"/>
    </location>
</feature>
<reference evidence="4 5" key="1">
    <citation type="submission" date="2022-03" db="EMBL/GenBank/DDBJ databases">
        <title>Novel taxa within the pig intestine.</title>
        <authorList>
            <person name="Wylensek D."/>
            <person name="Bishof K."/>
            <person name="Afrizal A."/>
            <person name="Clavel T."/>
        </authorList>
    </citation>
    <scope>NUCLEOTIDE SEQUENCE [LARGE SCALE GENOMIC DNA]</scope>
    <source>
        <strain evidence="4 5">CLA-KB-P133</strain>
    </source>
</reference>
<dbReference type="Pfam" id="PF00440">
    <property type="entry name" value="TetR_N"/>
    <property type="match status" value="1"/>
</dbReference>
<sequence>MEDHLQDRILQAAIVQFSRKGLHFTMQDIADTMHIAKKTIYKSYDGKEALLIALIDAGFEKIHAHKQEIIANENLTIPEKLQQEMVALPSDFLGVDWSQLDGLDAMYPRVAQHLKEHLEKNWEPTIDLIEEGISDGVIRPINISILKNIVTASIESFLSNDYLSKNQIAYDDALAEMMDILMKGMQVQDDGTH</sequence>
<organism evidence="4 5">
    <name type="scientific">Grylomicrobium aquisgranensis</name>
    <dbReference type="NCBI Taxonomy" id="2926318"/>
    <lineage>
        <taxon>Bacteria</taxon>
        <taxon>Bacillati</taxon>
        <taxon>Bacillota</taxon>
        <taxon>Erysipelotrichia</taxon>
        <taxon>Erysipelotrichales</taxon>
        <taxon>Erysipelotrichaceae</taxon>
        <taxon>Grylomicrobium</taxon>
    </lineage>
</organism>